<feature type="compositionally biased region" description="Pro residues" evidence="1">
    <location>
        <begin position="268"/>
        <end position="278"/>
    </location>
</feature>
<gene>
    <name evidence="2" type="ORF">G9H71_06585</name>
</gene>
<feature type="region of interest" description="Disordered" evidence="1">
    <location>
        <begin position="249"/>
        <end position="283"/>
    </location>
</feature>
<dbReference type="Proteomes" id="UP000800981">
    <property type="component" value="Unassembled WGS sequence"/>
</dbReference>
<proteinExistence type="predicted"/>
<sequence>MAEQEPRLGLTGPLQTDRVRLVGSCAVPGSGTYKPTGPVMRVELRPYESTAGRQDGDVTDTGGYLANRAEVYGRTPLTPMSTTPAEQWPDPVGAERWYTFSLYVPADFQAATDATWLTLTQWKGFRGSSPPLALEIKRNNLRLGGARTNSLKIPNDGNLGAIARGSWTELTVGMRLSTDPMVGWVEVRRDGKPALARTNVATMDTYTAADGSVRPDPLYLKQGIYRANTWPVTHVLYFGPVVVADRAPATTPSSTPTPPSGTGATPTPVTPTPSPLPTSPITTPTATWQSVNGASRSALLAAGGSVGFSLFGRDGLPSNGVRSVRIEVTTSGMGGPVAVQVKGSESAQPLSAGTQVLEVPVAVDGTVTLSNLLPTVALVSVRTVAYAR</sequence>
<dbReference type="InterPro" id="IPR025975">
    <property type="entry name" value="Polysacc_lyase"/>
</dbReference>
<evidence type="ECO:0000313" key="2">
    <source>
        <dbReference type="EMBL" id="NHC13447.1"/>
    </source>
</evidence>
<accession>A0ABX0GRS3</accession>
<name>A0ABX0GRS3_9ACTN</name>
<dbReference type="RefSeq" id="WP_166279866.1">
    <property type="nucleotide sequence ID" value="NZ_JAANNP010000002.1"/>
</dbReference>
<dbReference type="Gene3D" id="2.60.120.200">
    <property type="match status" value="1"/>
</dbReference>
<protein>
    <recommendedName>
        <fullName evidence="4">Polysaccharide lyase-like protein</fullName>
    </recommendedName>
</protein>
<evidence type="ECO:0000256" key="1">
    <source>
        <dbReference type="SAM" id="MobiDB-lite"/>
    </source>
</evidence>
<feature type="compositionally biased region" description="Low complexity" evidence="1">
    <location>
        <begin position="249"/>
        <end position="267"/>
    </location>
</feature>
<reference evidence="2 3" key="1">
    <citation type="submission" date="2020-03" db="EMBL/GenBank/DDBJ databases">
        <title>Two novel Motilibacter sp.</title>
        <authorList>
            <person name="Liu S."/>
        </authorList>
    </citation>
    <scope>NUCLEOTIDE SEQUENCE [LARGE SCALE GENOMIC DNA]</scope>
    <source>
        <strain evidence="2 3">E257</strain>
    </source>
</reference>
<evidence type="ECO:0008006" key="4">
    <source>
        <dbReference type="Google" id="ProtNLM"/>
    </source>
</evidence>
<organism evidence="2 3">
    <name type="scientific">Motilibacter deserti</name>
    <dbReference type="NCBI Taxonomy" id="2714956"/>
    <lineage>
        <taxon>Bacteria</taxon>
        <taxon>Bacillati</taxon>
        <taxon>Actinomycetota</taxon>
        <taxon>Actinomycetes</taxon>
        <taxon>Motilibacterales</taxon>
        <taxon>Motilibacteraceae</taxon>
        <taxon>Motilibacter</taxon>
    </lineage>
</organism>
<dbReference type="Pfam" id="PF14099">
    <property type="entry name" value="Polysacc_lyase"/>
    <property type="match status" value="1"/>
</dbReference>
<comment type="caution">
    <text evidence="2">The sequence shown here is derived from an EMBL/GenBank/DDBJ whole genome shotgun (WGS) entry which is preliminary data.</text>
</comment>
<dbReference type="EMBL" id="JAANNP010000002">
    <property type="protein sequence ID" value="NHC13447.1"/>
    <property type="molecule type" value="Genomic_DNA"/>
</dbReference>
<evidence type="ECO:0000313" key="3">
    <source>
        <dbReference type="Proteomes" id="UP000800981"/>
    </source>
</evidence>
<keyword evidence="3" id="KW-1185">Reference proteome</keyword>